<accession>A0AC61NEJ7</accession>
<gene>
    <name evidence="1" type="ORF">K4L44_15960</name>
</gene>
<dbReference type="Proteomes" id="UP000826212">
    <property type="component" value="Chromosome"/>
</dbReference>
<sequence>MSTIKRLAGQTVIYGLSSILPRFLNYFLALFYTRIFLPASLGEITNMFAWVAILMALLTYGMETAFFRYSSKDKKNQVTVFTTSFVTLIMTSSVFFVLVTLFNVPIANYYGYQNAEQYVRWLSYILVFDTLATIPFAKLRLEGRPVKFMIIKLLNVIINIFFNLFFLVLCPWLTTNHPDNILLQLYSENIGIGYVLISNVIASLFTLIVLIPEMQVSLKQYNTALLKKLLIYGLPILVVSFAGMINQNIDKILFPKLFKPYESAMFQLGIYGANTKLAVIMTLFVQAFRYAFEPFFFARQKETNDKKIYADILTYFVIFCLCVFLGITLYIDQIKIIIDPNYYDGLHVVPYILIANMFLGIYYNLSIWYKLTDKTYYGAYFSVGGAIITIIINILFLSKYGYVASAIAQVVCFGAMVIASYYFMRKSYPIDYPVNRIIITMIFAFVLYFCGKHLPSETSFIGFVLRGFTILVFLIVVLYPELKTFLLKQKGK</sequence>
<name>A0AC61NEJ7_9BACT</name>
<reference evidence="1" key="1">
    <citation type="submission" date="2021-08" db="EMBL/GenBank/DDBJ databases">
        <title>Novel anaerobic bacterium isolated from sea squirt in East Sea, Republic of Korea.</title>
        <authorList>
            <person name="Nguyen T.H."/>
            <person name="Li Z."/>
            <person name="Lee Y.-J."/>
            <person name="Ko J."/>
            <person name="Kim S.-G."/>
        </authorList>
    </citation>
    <scope>NUCLEOTIDE SEQUENCE</scope>
    <source>
        <strain evidence="1">KCTC 25031</strain>
    </source>
</reference>
<organism evidence="1 2">
    <name type="scientific">Halosquirtibacter laminarini</name>
    <dbReference type="NCBI Taxonomy" id="3374600"/>
    <lineage>
        <taxon>Bacteria</taxon>
        <taxon>Pseudomonadati</taxon>
        <taxon>Bacteroidota</taxon>
        <taxon>Bacteroidia</taxon>
        <taxon>Marinilabiliales</taxon>
        <taxon>Prolixibacteraceae</taxon>
        <taxon>Halosquirtibacter</taxon>
    </lineage>
</organism>
<evidence type="ECO:0000313" key="2">
    <source>
        <dbReference type="Proteomes" id="UP000826212"/>
    </source>
</evidence>
<proteinExistence type="predicted"/>
<keyword evidence="2" id="KW-1185">Reference proteome</keyword>
<evidence type="ECO:0000313" key="1">
    <source>
        <dbReference type="EMBL" id="QZE14002.1"/>
    </source>
</evidence>
<protein>
    <submittedName>
        <fullName evidence="1">Oligosaccharide flippase family protein</fullName>
    </submittedName>
</protein>
<dbReference type="EMBL" id="CP081303">
    <property type="protein sequence ID" value="QZE14002.1"/>
    <property type="molecule type" value="Genomic_DNA"/>
</dbReference>